<evidence type="ECO:0000256" key="7">
    <source>
        <dbReference type="ARBA" id="ARBA00023125"/>
    </source>
</evidence>
<feature type="binding site" evidence="10">
    <location>
        <position position="204"/>
    </location>
    <ligand>
        <name>Mn(2+)</name>
        <dbReference type="ChEBI" id="CHEBI:29035"/>
    </ligand>
</feature>
<proteinExistence type="inferred from homology"/>
<keyword evidence="4 10" id="KW-0378">Hydrolase</keyword>
<keyword evidence="12" id="KW-1185">Reference proteome</keyword>
<keyword evidence="8 10" id="KW-0464">Manganese</keyword>
<evidence type="ECO:0000313" key="12">
    <source>
        <dbReference type="Proteomes" id="UP001491088"/>
    </source>
</evidence>
<dbReference type="RefSeq" id="WP_340934354.1">
    <property type="nucleotide sequence ID" value="NZ_CP150496.1"/>
</dbReference>
<comment type="similarity">
    <text evidence="10">Belongs to the CRISPR-associated endonuclease Cas1 family.</text>
</comment>
<dbReference type="EMBL" id="CP150496">
    <property type="protein sequence ID" value="WYW56500.1"/>
    <property type="molecule type" value="Genomic_DNA"/>
</dbReference>
<reference evidence="11 12" key="1">
    <citation type="submission" date="2024-03" db="EMBL/GenBank/DDBJ databases">
        <authorList>
            <person name="Cao K."/>
        </authorList>
    </citation>
    <scope>NUCLEOTIDE SEQUENCE [LARGE SCALE GENOMIC DNA]</scope>
    <source>
        <strain evidence="11 12">MCCC 1K00696</strain>
    </source>
</reference>
<dbReference type="InterPro" id="IPR050646">
    <property type="entry name" value="Cas1"/>
</dbReference>
<comment type="function">
    <text evidence="10">CRISPR (clustered regularly interspaced short palindromic repeat), is an adaptive immune system that provides protection against mobile genetic elements (viruses, transposable elements and conjugative plasmids). CRISPR clusters contain spacers, sequences complementary to antecedent mobile elements, and target invading nucleic acids. CRISPR clusters are transcribed and processed into CRISPR RNA (crRNA). Acts as a dsDNA endonuclease. Involved in the integration of spacer DNA into the CRISPR cassette.</text>
</comment>
<evidence type="ECO:0000256" key="2">
    <source>
        <dbReference type="ARBA" id="ARBA00022723"/>
    </source>
</evidence>
<feature type="binding site" evidence="10">
    <location>
        <position position="219"/>
    </location>
    <ligand>
        <name>Mn(2+)</name>
        <dbReference type="ChEBI" id="CHEBI:29035"/>
    </ligand>
</feature>
<evidence type="ECO:0000256" key="4">
    <source>
        <dbReference type="ARBA" id="ARBA00022801"/>
    </source>
</evidence>
<gene>
    <name evidence="10 11" type="primary">cas1</name>
    <name evidence="11" type="ORF">WG950_04380</name>
</gene>
<dbReference type="HAMAP" id="MF_01470">
    <property type="entry name" value="Cas1"/>
    <property type="match status" value="1"/>
</dbReference>
<dbReference type="InterPro" id="IPR042206">
    <property type="entry name" value="CRISPR-assoc_Cas1_C"/>
</dbReference>
<dbReference type="PANTHER" id="PTHR34353:SF2">
    <property type="entry name" value="CRISPR-ASSOCIATED ENDONUCLEASE CAS1 1"/>
    <property type="match status" value="1"/>
</dbReference>
<dbReference type="Gene3D" id="3.100.10.20">
    <property type="entry name" value="CRISPR-associated endonuclease Cas1, N-terminal domain"/>
    <property type="match status" value="1"/>
</dbReference>
<keyword evidence="3 10" id="KW-0255">Endonuclease</keyword>
<evidence type="ECO:0000313" key="11">
    <source>
        <dbReference type="EMBL" id="WYW56500.1"/>
    </source>
</evidence>
<evidence type="ECO:0000256" key="9">
    <source>
        <dbReference type="ARBA" id="ARBA00038592"/>
    </source>
</evidence>
<keyword evidence="5 10" id="KW-0460">Magnesium</keyword>
<organism evidence="11 12">
    <name type="scientific">Polaribacter marinaquae</name>
    <dbReference type="NCBI Taxonomy" id="1642819"/>
    <lineage>
        <taxon>Bacteria</taxon>
        <taxon>Pseudomonadati</taxon>
        <taxon>Bacteroidota</taxon>
        <taxon>Flavobacteriia</taxon>
        <taxon>Flavobacteriales</taxon>
        <taxon>Flavobacteriaceae</taxon>
    </lineage>
</organism>
<evidence type="ECO:0000256" key="8">
    <source>
        <dbReference type="ARBA" id="ARBA00023211"/>
    </source>
</evidence>
<dbReference type="InterPro" id="IPR002729">
    <property type="entry name" value="CRISPR-assoc_Cas1"/>
</dbReference>
<dbReference type="InterPro" id="IPR042211">
    <property type="entry name" value="CRISPR-assoc_Cas1_N"/>
</dbReference>
<sequence length="295" mass="33850">MIKRTLFFSNKCSLTTKYEQLVIKNDTQIVKTVPIEDIGFIVIENQETYISVPALSKLTSNNVSVIFCDNKHMPQSMLLNLDNHHIQQRHFENQINATEPLKKQLWQQIVKLKISNQAQILKKLGKNSSPLGYYASKVLSGDSDNREAVSASYYWKNIFDFNFKRERVGVYPNLFLNYGYIVLRSAVARALSGSGLLSTLGIHHHNKYNAFCLADDIMEPYRPLVDAKVLEIMKNYNEQDLITPIKLELLSILTQTVYFKEKESPLMVALSTTTSSLQQCFSGKTRKIVYPKLWN</sequence>
<dbReference type="Proteomes" id="UP001491088">
    <property type="component" value="Chromosome"/>
</dbReference>
<feature type="binding site" evidence="10">
    <location>
        <position position="147"/>
    </location>
    <ligand>
        <name>Mn(2+)</name>
        <dbReference type="ChEBI" id="CHEBI:29035"/>
    </ligand>
</feature>
<evidence type="ECO:0000256" key="6">
    <source>
        <dbReference type="ARBA" id="ARBA00023118"/>
    </source>
</evidence>
<dbReference type="GO" id="GO:0004519">
    <property type="term" value="F:endonuclease activity"/>
    <property type="evidence" value="ECO:0007669"/>
    <property type="project" value="UniProtKB-KW"/>
</dbReference>
<evidence type="ECO:0000256" key="10">
    <source>
        <dbReference type="HAMAP-Rule" id="MF_01470"/>
    </source>
</evidence>
<evidence type="ECO:0000256" key="5">
    <source>
        <dbReference type="ARBA" id="ARBA00022842"/>
    </source>
</evidence>
<dbReference type="InterPro" id="IPR019855">
    <property type="entry name" value="CRISPR-assoc_Cas1_NMENI"/>
</dbReference>
<keyword evidence="1 10" id="KW-0540">Nuclease</keyword>
<dbReference type="PANTHER" id="PTHR34353">
    <property type="entry name" value="CRISPR-ASSOCIATED ENDONUCLEASE CAS1 1"/>
    <property type="match status" value="1"/>
</dbReference>
<comment type="cofactor">
    <cofactor evidence="10">
        <name>Mg(2+)</name>
        <dbReference type="ChEBI" id="CHEBI:18420"/>
    </cofactor>
    <cofactor evidence="10">
        <name>Mn(2+)</name>
        <dbReference type="ChEBI" id="CHEBI:29035"/>
    </cofactor>
</comment>
<dbReference type="NCBIfam" id="TIGR03639">
    <property type="entry name" value="cas1_NMENI"/>
    <property type="match status" value="1"/>
</dbReference>
<name>A0ABZ2TTQ6_9FLAO</name>
<keyword evidence="2 10" id="KW-0479">Metal-binding</keyword>
<dbReference type="Pfam" id="PF01867">
    <property type="entry name" value="Cas_Cas1"/>
    <property type="match status" value="2"/>
</dbReference>
<dbReference type="EC" id="3.1.-.-" evidence="10"/>
<accession>A0ABZ2TTQ6</accession>
<dbReference type="NCBIfam" id="TIGR00287">
    <property type="entry name" value="cas1"/>
    <property type="match status" value="1"/>
</dbReference>
<evidence type="ECO:0000256" key="1">
    <source>
        <dbReference type="ARBA" id="ARBA00022722"/>
    </source>
</evidence>
<keyword evidence="6 10" id="KW-0051">Antiviral defense</keyword>
<comment type="subunit">
    <text evidence="9 10">Homodimer, forms a heterotetramer with a Cas2 homodimer.</text>
</comment>
<keyword evidence="7 10" id="KW-0238">DNA-binding</keyword>
<dbReference type="Gene3D" id="1.20.120.920">
    <property type="entry name" value="CRISPR-associated endonuclease Cas1, C-terminal domain"/>
    <property type="match status" value="1"/>
</dbReference>
<protein>
    <recommendedName>
        <fullName evidence="10">CRISPR-associated endonuclease Cas1</fullName>
        <ecNumber evidence="10">3.1.-.-</ecNumber>
    </recommendedName>
</protein>
<evidence type="ECO:0000256" key="3">
    <source>
        <dbReference type="ARBA" id="ARBA00022759"/>
    </source>
</evidence>